<dbReference type="PANTHER" id="PTHR35908">
    <property type="entry name" value="HYPOTHETICAL FUSION PROTEIN"/>
    <property type="match status" value="1"/>
</dbReference>
<dbReference type="PROSITE" id="PS51819">
    <property type="entry name" value="VOC"/>
    <property type="match status" value="1"/>
</dbReference>
<keyword evidence="3" id="KW-1185">Reference proteome</keyword>
<feature type="domain" description="VOC" evidence="1">
    <location>
        <begin position="4"/>
        <end position="116"/>
    </location>
</feature>
<dbReference type="EMBL" id="QOUI01000009">
    <property type="protein sequence ID" value="RCK68712.1"/>
    <property type="molecule type" value="Genomic_DNA"/>
</dbReference>
<name>A0A367YUL1_9ACTN</name>
<accession>A0A367YUL1</accession>
<protein>
    <submittedName>
        <fullName evidence="2">VOC family protein</fullName>
    </submittedName>
</protein>
<sequence>MTMQLAMVTVDSDDPGPLARWWAEQVGGQVVQDFDGGYVMVGLPDGQPALAFQKVDDPTPGKNRIHLDLTADTSVEAEAERLVRAGATEVGRHEAEGFRWVTLADPQGNQFCVAEGH</sequence>
<dbReference type="InterPro" id="IPR041581">
    <property type="entry name" value="Glyoxalase_6"/>
</dbReference>
<dbReference type="SUPFAM" id="SSF54593">
    <property type="entry name" value="Glyoxalase/Bleomycin resistance protein/Dihydroxybiphenyl dioxygenase"/>
    <property type="match status" value="1"/>
</dbReference>
<dbReference type="InterPro" id="IPR037523">
    <property type="entry name" value="VOC_core"/>
</dbReference>
<evidence type="ECO:0000313" key="3">
    <source>
        <dbReference type="Proteomes" id="UP000252770"/>
    </source>
</evidence>
<dbReference type="PANTHER" id="PTHR35908:SF1">
    <property type="entry name" value="CONSERVED PROTEIN"/>
    <property type="match status" value="1"/>
</dbReference>
<comment type="caution">
    <text evidence="2">The sequence shown here is derived from an EMBL/GenBank/DDBJ whole genome shotgun (WGS) entry which is preliminary data.</text>
</comment>
<gene>
    <name evidence="2" type="ORF">DT076_14070</name>
</gene>
<dbReference type="Gene3D" id="3.10.180.10">
    <property type="entry name" value="2,3-Dihydroxybiphenyl 1,2-Dioxygenase, domain 1"/>
    <property type="match status" value="1"/>
</dbReference>
<proteinExistence type="predicted"/>
<evidence type="ECO:0000259" key="1">
    <source>
        <dbReference type="PROSITE" id="PS51819"/>
    </source>
</evidence>
<dbReference type="Proteomes" id="UP000252770">
    <property type="component" value="Unassembled WGS sequence"/>
</dbReference>
<dbReference type="AlphaFoldDB" id="A0A367YUL1"/>
<reference evidence="2 3" key="1">
    <citation type="submission" date="2018-07" db="EMBL/GenBank/DDBJ databases">
        <title>Desertimonas flava gen. nov. sp. nov.</title>
        <authorList>
            <person name="Liu S."/>
        </authorList>
    </citation>
    <scope>NUCLEOTIDE SEQUENCE [LARGE SCALE GENOMIC DNA]</scope>
    <source>
        <strain evidence="2 3">16Sb5-5</strain>
    </source>
</reference>
<evidence type="ECO:0000313" key="2">
    <source>
        <dbReference type="EMBL" id="RCK68712.1"/>
    </source>
</evidence>
<dbReference type="InterPro" id="IPR029068">
    <property type="entry name" value="Glyas_Bleomycin-R_OHBP_Dase"/>
</dbReference>
<dbReference type="Pfam" id="PF18029">
    <property type="entry name" value="Glyoxalase_6"/>
    <property type="match status" value="1"/>
</dbReference>
<organism evidence="2 3">
    <name type="scientific">Desertihabitans brevis</name>
    <dbReference type="NCBI Taxonomy" id="2268447"/>
    <lineage>
        <taxon>Bacteria</taxon>
        <taxon>Bacillati</taxon>
        <taxon>Actinomycetota</taxon>
        <taxon>Actinomycetes</taxon>
        <taxon>Propionibacteriales</taxon>
        <taxon>Propionibacteriaceae</taxon>
        <taxon>Desertihabitans</taxon>
    </lineage>
</organism>
<dbReference type="RefSeq" id="WP_114127338.1">
    <property type="nucleotide sequence ID" value="NZ_QOUI01000009.1"/>
</dbReference>